<keyword evidence="3 6" id="KW-0812">Transmembrane</keyword>
<dbReference type="RefSeq" id="WP_241715218.1">
    <property type="nucleotide sequence ID" value="NZ_JALBUF010000008.1"/>
</dbReference>
<dbReference type="EMBL" id="JALBUF010000008">
    <property type="protein sequence ID" value="MCI0184037.1"/>
    <property type="molecule type" value="Genomic_DNA"/>
</dbReference>
<feature type="transmembrane region" description="Helical" evidence="6">
    <location>
        <begin position="214"/>
        <end position="236"/>
    </location>
</feature>
<dbReference type="Proteomes" id="UP001139263">
    <property type="component" value="Unassembled WGS sequence"/>
</dbReference>
<evidence type="ECO:0000256" key="6">
    <source>
        <dbReference type="SAM" id="Phobius"/>
    </source>
</evidence>
<evidence type="ECO:0000313" key="7">
    <source>
        <dbReference type="EMBL" id="MCI0184037.1"/>
    </source>
</evidence>
<dbReference type="PANTHER" id="PTHR30028">
    <property type="entry name" value="UPF0014 INNER MEMBRANE PROTEIN YBBM-RELATED"/>
    <property type="match status" value="1"/>
</dbReference>
<evidence type="ECO:0000313" key="8">
    <source>
        <dbReference type="Proteomes" id="UP001139263"/>
    </source>
</evidence>
<gene>
    <name evidence="7" type="primary">fetB</name>
    <name evidence="7" type="ORF">MM817_02332</name>
</gene>
<evidence type="ECO:0000256" key="1">
    <source>
        <dbReference type="ARBA" id="ARBA00004141"/>
    </source>
</evidence>
<dbReference type="InterPro" id="IPR005226">
    <property type="entry name" value="UPF0014_fam"/>
</dbReference>
<dbReference type="Pfam" id="PF03649">
    <property type="entry name" value="UPF0014"/>
    <property type="match status" value="1"/>
</dbReference>
<feature type="transmembrane region" description="Helical" evidence="6">
    <location>
        <begin position="117"/>
        <end position="138"/>
    </location>
</feature>
<dbReference type="PANTHER" id="PTHR30028:SF0">
    <property type="entry name" value="PROTEIN ALUMINUM SENSITIVE 3"/>
    <property type="match status" value="1"/>
</dbReference>
<evidence type="ECO:0000256" key="3">
    <source>
        <dbReference type="ARBA" id="ARBA00022692"/>
    </source>
</evidence>
<organism evidence="7 8">
    <name type="scientific">Sulfoacidibacillus ferrooxidans</name>
    <dbReference type="NCBI Taxonomy" id="2005001"/>
    <lineage>
        <taxon>Bacteria</taxon>
        <taxon>Bacillati</taxon>
        <taxon>Bacillota</taxon>
        <taxon>Bacilli</taxon>
        <taxon>Bacillales</taxon>
        <taxon>Alicyclobacillaceae</taxon>
        <taxon>Sulfoacidibacillus</taxon>
    </lineage>
</organism>
<comment type="caution">
    <text evidence="7">The sequence shown here is derived from an EMBL/GenBank/DDBJ whole genome shotgun (WGS) entry which is preliminary data.</text>
</comment>
<feature type="transmembrane region" description="Helical" evidence="6">
    <location>
        <begin position="59"/>
        <end position="77"/>
    </location>
</feature>
<accession>A0A9X1VAC9</accession>
<keyword evidence="8" id="KW-1185">Reference proteome</keyword>
<evidence type="ECO:0000256" key="4">
    <source>
        <dbReference type="ARBA" id="ARBA00022989"/>
    </source>
</evidence>
<feature type="transmembrane region" description="Helical" evidence="6">
    <location>
        <begin position="32"/>
        <end position="53"/>
    </location>
</feature>
<comment type="subcellular location">
    <subcellularLocation>
        <location evidence="1">Membrane</location>
        <topology evidence="1">Multi-pass membrane protein</topology>
    </subcellularLocation>
</comment>
<evidence type="ECO:0000256" key="5">
    <source>
        <dbReference type="ARBA" id="ARBA00023136"/>
    </source>
</evidence>
<dbReference type="GO" id="GO:0005886">
    <property type="term" value="C:plasma membrane"/>
    <property type="evidence" value="ECO:0007669"/>
    <property type="project" value="TreeGrafter"/>
</dbReference>
<protein>
    <submittedName>
        <fullName evidence="7">Iron export permease protein FetB</fullName>
    </submittedName>
</protein>
<proteinExistence type="inferred from homology"/>
<reference evidence="7" key="1">
    <citation type="submission" date="2022-03" db="EMBL/GenBank/DDBJ databases">
        <title>Draft Genome Sequence of Firmicute Strain S0AB, a Heterotrophic Iron/Sulfur-Oxidizing Extreme Acidophile.</title>
        <authorList>
            <person name="Vergara E."/>
            <person name="Pakostova E."/>
            <person name="Johnson D.B."/>
            <person name="Holmes D.S."/>
        </authorList>
    </citation>
    <scope>NUCLEOTIDE SEQUENCE</scope>
    <source>
        <strain evidence="7">S0AB</strain>
    </source>
</reference>
<dbReference type="AlphaFoldDB" id="A0A9X1VAC9"/>
<name>A0A9X1VAC9_9BACL</name>
<evidence type="ECO:0000256" key="2">
    <source>
        <dbReference type="ARBA" id="ARBA00005268"/>
    </source>
</evidence>
<keyword evidence="4 6" id="KW-1133">Transmembrane helix</keyword>
<keyword evidence="5 6" id="KW-0472">Membrane</keyword>
<sequence>MSLLTLSFTLAFVAIAVVLSTWLKIGVQRDIIVAAIRSSIQLLAVGYVLKIVFGLNNPVFIVLMIIVMIVVATQNAAKRGKGIMGVSWRILIAITIAEAIAQSLLMGLHIIPAKAQYIIPISGMIIGNAMIVSGLLLNRLQSEASSHRQEIVTLLALGGTPKQSMMPYVKQAIRASLIPTIDSTKTTGLVQLPGMMTGQIIAGTDPIIAVRFQLVVLFTFMASAMIASITLGFLTFPTLFNRHQQLSLPASSK</sequence>
<comment type="similarity">
    <text evidence="2">Belongs to the UPF0014 family.</text>
</comment>
<feature type="transmembrane region" description="Helical" evidence="6">
    <location>
        <begin position="6"/>
        <end position="25"/>
    </location>
</feature>
<feature type="transmembrane region" description="Helical" evidence="6">
    <location>
        <begin position="89"/>
        <end position="111"/>
    </location>
</feature>